<comment type="caution">
    <text evidence="1">Lacks conserved residue(s) required for the propagation of feature annotation.</text>
</comment>
<keyword evidence="1" id="KW-0998">Cell outer membrane</keyword>
<feature type="domain" description="LptD C-terminal" evidence="2">
    <location>
        <begin position="267"/>
        <end position="634"/>
    </location>
</feature>
<dbReference type="InterPro" id="IPR007543">
    <property type="entry name" value="LptD_C"/>
</dbReference>
<feature type="chain" id="PRO_5044945306" description="LPS-assembly protein LptD" evidence="1">
    <location>
        <begin position="21"/>
        <end position="709"/>
    </location>
</feature>
<dbReference type="RefSeq" id="WP_263720779.1">
    <property type="nucleotide sequence ID" value="NZ_JAOWLA010000004.1"/>
</dbReference>
<comment type="function">
    <text evidence="1">Involved in the assembly of lipopolysaccharide (LPS) at the surface of the outer membrane.</text>
</comment>
<gene>
    <name evidence="1 3" type="primary">lptD</name>
    <name evidence="3" type="ORF">OE647_05970</name>
</gene>
<dbReference type="Proteomes" id="UP001652503">
    <property type="component" value="Unassembled WGS sequence"/>
</dbReference>
<organism evidence="3 4">
    <name type="scientific">Albidovulum sediminicola</name>
    <dbReference type="NCBI Taxonomy" id="2984331"/>
    <lineage>
        <taxon>Bacteria</taxon>
        <taxon>Pseudomonadati</taxon>
        <taxon>Pseudomonadota</taxon>
        <taxon>Alphaproteobacteria</taxon>
        <taxon>Rhodobacterales</taxon>
        <taxon>Paracoccaceae</taxon>
        <taxon>Albidovulum</taxon>
    </lineage>
</organism>
<comment type="subunit">
    <text evidence="1">Component of the lipopolysaccharide transport and assembly complex.</text>
</comment>
<dbReference type="PANTHER" id="PTHR30189:SF1">
    <property type="entry name" value="LPS-ASSEMBLY PROTEIN LPTD"/>
    <property type="match status" value="1"/>
</dbReference>
<comment type="similarity">
    <text evidence="1">Belongs to the LptD family.</text>
</comment>
<comment type="caution">
    <text evidence="3">The sequence shown here is derived from an EMBL/GenBank/DDBJ whole genome shotgun (WGS) entry which is preliminary data.</text>
</comment>
<reference evidence="3 4" key="1">
    <citation type="submission" date="2022-10" db="EMBL/GenBank/DDBJ databases">
        <title>Defluviimonas sp. nov., isolated from ocean surface water.</title>
        <authorList>
            <person name="He W."/>
            <person name="Wang L."/>
            <person name="Zhang D.-F."/>
        </authorList>
    </citation>
    <scope>NUCLEOTIDE SEQUENCE [LARGE SCALE GENOMIC DNA]</scope>
    <source>
        <strain evidence="3 4">WL0075</strain>
    </source>
</reference>
<keyword evidence="1" id="KW-0732">Signal</keyword>
<dbReference type="InterPro" id="IPR020889">
    <property type="entry name" value="LipoPS_assembly_LptD"/>
</dbReference>
<name>A0ABT2Z0L7_9RHOB</name>
<proteinExistence type="inferred from homology"/>
<dbReference type="HAMAP" id="MF_01411">
    <property type="entry name" value="LPS_assembly_LptD"/>
    <property type="match status" value="1"/>
</dbReference>
<dbReference type="InterPro" id="IPR050218">
    <property type="entry name" value="LptD"/>
</dbReference>
<comment type="subcellular location">
    <subcellularLocation>
        <location evidence="1">Cell outer membrane</location>
    </subcellularLocation>
</comment>
<dbReference type="Pfam" id="PF04453">
    <property type="entry name" value="LptD"/>
    <property type="match status" value="1"/>
</dbReference>
<evidence type="ECO:0000313" key="4">
    <source>
        <dbReference type="Proteomes" id="UP001652503"/>
    </source>
</evidence>
<sequence length="709" mass="78232" precursor="true">MIRKSLLLSLWLLAATPLAAQEAATLIADRIFLTGTGTLTAQGHVEVFYDGAHLTAGAIIYDPEADKLTIEGPVRLDDGRGVLLLADGANLSRDLTDGILESARMVIDQQMQIAANAVVREAGRYTRMERVVASSCEVCPSNPTPLWEIRAERVVHDQEERQLYFDHAQFRFLGVPLFYAPWLRIPDPMLDRATGFLLPRIRSTSTLGTGVKIPYFVTLGDSRDVTLTPYLSGRTTTLELRYRQAFVNGKVEVEGAMSRDDILPGEDRGYLFGTGSFRLQNDFVLSGELRLVSDDSYLLDYGVSDDDRLRSGIDMTRTRRNEYIAGSLANYHSIREGDSNSTTPTGLAALIYERRFAPFGGEGGFRFQTRGFYRPSNEDTDVNGDGVADGRDVARASVGLDWRRNWLLNSGIVASGMFDLSADFYAISQDASFPGTITRATPTLGAELRWPLIKSGTNGAVHVLEPVAQLVWTPDTDKRVPNEDSALVEFDEGNLFSLDRFPGLDLRERGLRANLGVSWTRYDPDGWTLALAGGRVLREEDLGQFTASSGLDETASDWLVSGQITIPDGLTFVGRALFDDDLSITRNSLSLSWQRPDYGLSASYLMLVDDPAEDRPEDTSELSLAGSWQVSEGWRGRLEGRHDFTASRTAYAGLGFEYRTECALIDLSLSRRFTSSTSVTPTTDFNLSVTLGGIGRGYDSTSYRRSCAR</sequence>
<evidence type="ECO:0000313" key="3">
    <source>
        <dbReference type="EMBL" id="MCV2864286.1"/>
    </source>
</evidence>
<dbReference type="EMBL" id="JAOWLA010000004">
    <property type="protein sequence ID" value="MCV2864286.1"/>
    <property type="molecule type" value="Genomic_DNA"/>
</dbReference>
<keyword evidence="1" id="KW-0472">Membrane</keyword>
<keyword evidence="4" id="KW-1185">Reference proteome</keyword>
<dbReference type="PANTHER" id="PTHR30189">
    <property type="entry name" value="LPS-ASSEMBLY PROTEIN"/>
    <property type="match status" value="1"/>
</dbReference>
<protein>
    <recommendedName>
        <fullName evidence="1">LPS-assembly protein LptD</fullName>
    </recommendedName>
</protein>
<accession>A0ABT2Z0L7</accession>
<evidence type="ECO:0000259" key="2">
    <source>
        <dbReference type="Pfam" id="PF04453"/>
    </source>
</evidence>
<feature type="signal peptide" evidence="1">
    <location>
        <begin position="1"/>
        <end position="20"/>
    </location>
</feature>
<evidence type="ECO:0000256" key="1">
    <source>
        <dbReference type="HAMAP-Rule" id="MF_01411"/>
    </source>
</evidence>